<dbReference type="PANTHER" id="PTHR18964">
    <property type="entry name" value="ROK (REPRESSOR, ORF, KINASE) FAMILY"/>
    <property type="match status" value="1"/>
</dbReference>
<dbReference type="Pfam" id="PF12802">
    <property type="entry name" value="MarR_2"/>
    <property type="match status" value="1"/>
</dbReference>
<dbReference type="InterPro" id="IPR000835">
    <property type="entry name" value="HTH_MarR-typ"/>
</dbReference>
<sequence>MRSGPTGHRGVRRGNLALVLGEIAEGSRSRADLAAITGLTRPAVSSLVDELTAARLVTESGPAEPSGRAGRPGTALALDPQGPAGLGAEIGLDHLGACVVDLCGGVRARRRVGIRNRGRHPEGVLADLAELLRQVASGEPPRPAGLTVAVPGPVGAAEGVLERSPGLGWPPRVPVAAALRVALRETGATELAALPITVENDANLGALAELRLADRPTDLCHLLAGPGLGAAFLVDGRLLRGARGFAGEIAHLPVRPDGPACPCGARGCLEQYAGETAVLGAAGLGGRGGRGRADWIEALAQRAAAGDTAVRGALATAGAALGIAAAGVVDLVDPGAVVLGGGYGELGEWVVPAMREEMARRITTRPWQDDWLAASPLGRHGPLLGAALHVTATVIADPGLLTDDDV</sequence>
<dbReference type="Gene3D" id="3.30.420.40">
    <property type="match status" value="2"/>
</dbReference>
<protein>
    <submittedName>
        <fullName evidence="4">ROK family transcriptional regulator</fullName>
    </submittedName>
</protein>
<dbReference type="AlphaFoldDB" id="A0AAU8K257"/>
<evidence type="ECO:0000256" key="1">
    <source>
        <dbReference type="ARBA" id="ARBA00006479"/>
    </source>
</evidence>
<evidence type="ECO:0000313" key="4">
    <source>
        <dbReference type="EMBL" id="XCM81369.1"/>
    </source>
</evidence>
<dbReference type="SUPFAM" id="SSF46785">
    <property type="entry name" value="Winged helix' DNA-binding domain"/>
    <property type="match status" value="1"/>
</dbReference>
<dbReference type="EMBL" id="CP159872">
    <property type="protein sequence ID" value="XCM81369.1"/>
    <property type="molecule type" value="Genomic_DNA"/>
</dbReference>
<dbReference type="InterPro" id="IPR036390">
    <property type="entry name" value="WH_DNA-bd_sf"/>
</dbReference>
<feature type="region of interest" description="Disordered" evidence="2">
    <location>
        <begin position="58"/>
        <end position="77"/>
    </location>
</feature>
<evidence type="ECO:0000259" key="3">
    <source>
        <dbReference type="Pfam" id="PF12802"/>
    </source>
</evidence>
<dbReference type="InterPro" id="IPR036388">
    <property type="entry name" value="WH-like_DNA-bd_sf"/>
</dbReference>
<gene>
    <name evidence="4" type="ORF">ABWK59_21860</name>
</gene>
<name>A0AAU8K257_9ACTN</name>
<dbReference type="PANTHER" id="PTHR18964:SF149">
    <property type="entry name" value="BIFUNCTIONAL UDP-N-ACETYLGLUCOSAMINE 2-EPIMERASE_N-ACETYLMANNOSAMINE KINASE"/>
    <property type="match status" value="1"/>
</dbReference>
<dbReference type="SUPFAM" id="SSF53067">
    <property type="entry name" value="Actin-like ATPase domain"/>
    <property type="match status" value="1"/>
</dbReference>
<dbReference type="KEGG" id="kcm:ABWK59_21860"/>
<comment type="similarity">
    <text evidence="1">Belongs to the ROK (NagC/XylR) family.</text>
</comment>
<proteinExistence type="inferred from homology"/>
<dbReference type="RefSeq" id="WP_354642304.1">
    <property type="nucleotide sequence ID" value="NZ_CP159872.1"/>
</dbReference>
<evidence type="ECO:0000256" key="2">
    <source>
        <dbReference type="SAM" id="MobiDB-lite"/>
    </source>
</evidence>
<dbReference type="InterPro" id="IPR043129">
    <property type="entry name" value="ATPase_NBD"/>
</dbReference>
<dbReference type="InterPro" id="IPR000600">
    <property type="entry name" value="ROK"/>
</dbReference>
<organism evidence="4">
    <name type="scientific">Kitasatospora camelliae</name>
    <dbReference type="NCBI Taxonomy" id="3156397"/>
    <lineage>
        <taxon>Bacteria</taxon>
        <taxon>Bacillati</taxon>
        <taxon>Actinomycetota</taxon>
        <taxon>Actinomycetes</taxon>
        <taxon>Kitasatosporales</taxon>
        <taxon>Streptomycetaceae</taxon>
        <taxon>Kitasatospora</taxon>
    </lineage>
</organism>
<accession>A0AAU8K257</accession>
<reference evidence="4" key="1">
    <citation type="submission" date="2024-06" db="EMBL/GenBank/DDBJ databases">
        <title>The genome sequences of Kitasatospora sp. strain HUAS MG31.</title>
        <authorList>
            <person name="Mo P."/>
        </authorList>
    </citation>
    <scope>NUCLEOTIDE SEQUENCE</scope>
    <source>
        <strain evidence="4">HUAS MG31</strain>
    </source>
</reference>
<dbReference type="Gene3D" id="1.10.10.10">
    <property type="entry name" value="Winged helix-like DNA-binding domain superfamily/Winged helix DNA-binding domain"/>
    <property type="match status" value="1"/>
</dbReference>
<dbReference type="Pfam" id="PF00480">
    <property type="entry name" value="ROK"/>
    <property type="match status" value="1"/>
</dbReference>
<dbReference type="GO" id="GO:0003700">
    <property type="term" value="F:DNA-binding transcription factor activity"/>
    <property type="evidence" value="ECO:0007669"/>
    <property type="project" value="InterPro"/>
</dbReference>
<feature type="domain" description="HTH marR-type" evidence="3">
    <location>
        <begin position="18"/>
        <end position="60"/>
    </location>
</feature>